<dbReference type="Gene3D" id="2.40.10.170">
    <property type="match status" value="1"/>
</dbReference>
<evidence type="ECO:0000259" key="1">
    <source>
        <dbReference type="SMART" id="SM01058"/>
    </source>
</evidence>
<dbReference type="InterPro" id="IPR052531">
    <property type="entry name" value="CarD-like_regulator"/>
</dbReference>
<comment type="caution">
    <text evidence="2">The sequence shown here is derived from an EMBL/GenBank/DDBJ whole genome shotgun (WGS) entry which is preliminary data.</text>
</comment>
<protein>
    <submittedName>
        <fullName evidence="2">CarD family transcriptional regulator</fullName>
    </submittedName>
</protein>
<feature type="domain" description="CarD-like/TRCF RNAP-interacting" evidence="1">
    <location>
        <begin position="1"/>
        <end position="111"/>
    </location>
</feature>
<dbReference type="InterPro" id="IPR042215">
    <property type="entry name" value="CarD-like_C"/>
</dbReference>
<dbReference type="InterPro" id="IPR036101">
    <property type="entry name" value="CarD-like/TRCF_RID_sf"/>
</dbReference>
<dbReference type="AlphaFoldDB" id="A0A2G6K7B3"/>
<gene>
    <name evidence="2" type="ORF">CSA56_18675</name>
</gene>
<organism evidence="2 3">
    <name type="scientific">candidate division KSB3 bacterium</name>
    <dbReference type="NCBI Taxonomy" id="2044937"/>
    <lineage>
        <taxon>Bacteria</taxon>
        <taxon>candidate division KSB3</taxon>
    </lineage>
</organism>
<evidence type="ECO:0000313" key="2">
    <source>
        <dbReference type="EMBL" id="PIE31300.1"/>
    </source>
</evidence>
<dbReference type="PANTHER" id="PTHR38447:SF1">
    <property type="entry name" value="RNA POLYMERASE-BINDING TRANSCRIPTION FACTOR CARD"/>
    <property type="match status" value="1"/>
</dbReference>
<dbReference type="Pfam" id="PF02559">
    <property type="entry name" value="CarD_TRCF_RID"/>
    <property type="match status" value="1"/>
</dbReference>
<name>A0A2G6K7B3_9BACT</name>
<evidence type="ECO:0000313" key="3">
    <source>
        <dbReference type="Proteomes" id="UP000230821"/>
    </source>
</evidence>
<dbReference type="SUPFAM" id="SSF141259">
    <property type="entry name" value="CarD-like"/>
    <property type="match status" value="1"/>
</dbReference>
<dbReference type="EMBL" id="PDSK01000156">
    <property type="protein sequence ID" value="PIE31300.1"/>
    <property type="molecule type" value="Genomic_DNA"/>
</dbReference>
<dbReference type="Gene3D" id="1.20.58.1290">
    <property type="entry name" value="CarD-like, C-terminal domain"/>
    <property type="match status" value="1"/>
</dbReference>
<dbReference type="Proteomes" id="UP000230821">
    <property type="component" value="Unassembled WGS sequence"/>
</dbReference>
<dbReference type="GO" id="GO:0009303">
    <property type="term" value="P:rRNA transcription"/>
    <property type="evidence" value="ECO:0007669"/>
    <property type="project" value="TreeGrafter"/>
</dbReference>
<sequence length="160" mass="18658">MFEVGDKIVYPYQGVGKIDGIEEQEIAGQKMTCYVLHILEKKLKIVLPVVNAVKVGLRPIIREDEVDEVLEILKQEMDEMPNKWNKRWNMNYKKFRTGSIYEIAEVFKNLTCLEKNKVLSLKERRMLDDARELIVSEIAHSRKIGLVQAEFLLYKSCCHA</sequence>
<dbReference type="Pfam" id="PF21095">
    <property type="entry name" value="CarD_C"/>
    <property type="match status" value="1"/>
</dbReference>
<dbReference type="InterPro" id="IPR003711">
    <property type="entry name" value="CarD-like/TRCF_RID"/>
</dbReference>
<dbReference type="SMART" id="SM01058">
    <property type="entry name" value="CarD_TRCF"/>
    <property type="match status" value="1"/>
</dbReference>
<dbReference type="PANTHER" id="PTHR38447">
    <property type="entry name" value="TRANSCRIPTION FACTOR YDEB-RELATED"/>
    <property type="match status" value="1"/>
</dbReference>
<accession>A0A2G6K7B3</accession>
<proteinExistence type="predicted"/>
<reference evidence="2 3" key="1">
    <citation type="submission" date="2017-10" db="EMBL/GenBank/DDBJ databases">
        <title>Novel microbial diversity and functional potential in the marine mammal oral microbiome.</title>
        <authorList>
            <person name="Dudek N.K."/>
            <person name="Sun C.L."/>
            <person name="Burstein D."/>
            <person name="Kantor R.S."/>
            <person name="Aliaga Goltsman D.S."/>
            <person name="Bik E.M."/>
            <person name="Thomas B.C."/>
            <person name="Banfield J.F."/>
            <person name="Relman D.A."/>
        </authorList>
    </citation>
    <scope>NUCLEOTIDE SEQUENCE [LARGE SCALE GENOMIC DNA]</scope>
    <source>
        <strain evidence="2">DOLJORAL78_47_16</strain>
    </source>
</reference>
<dbReference type="InterPro" id="IPR048792">
    <property type="entry name" value="CarD_C"/>
</dbReference>